<comment type="caution">
    <text evidence="10">The sequence shown here is derived from an EMBL/GenBank/DDBJ whole genome shotgun (WGS) entry which is preliminary data.</text>
</comment>
<keyword evidence="9" id="KW-0812">Transmembrane</keyword>
<dbReference type="PANTHER" id="PTHR42812">
    <property type="entry name" value="BETA-XYLOSIDASE"/>
    <property type="match status" value="1"/>
</dbReference>
<keyword evidence="3 7" id="KW-0378">Hydrolase</keyword>
<comment type="similarity">
    <text evidence="1 7">Belongs to the glycosyl hydrolase 43 family.</text>
</comment>
<keyword evidence="2" id="KW-0732">Signal</keyword>
<feature type="region of interest" description="Disordered" evidence="8">
    <location>
        <begin position="1"/>
        <end position="43"/>
    </location>
</feature>
<evidence type="ECO:0000256" key="5">
    <source>
        <dbReference type="PIRSR" id="PIRSR606710-1"/>
    </source>
</evidence>
<feature type="site" description="Important for catalytic activity, responsible for pKa modulation of the active site Glu and correct orientation of both the proton donor and substrate" evidence="6">
    <location>
        <position position="242"/>
    </location>
</feature>
<evidence type="ECO:0000256" key="9">
    <source>
        <dbReference type="SAM" id="Phobius"/>
    </source>
</evidence>
<feature type="compositionally biased region" description="Basic and acidic residues" evidence="8">
    <location>
        <begin position="34"/>
        <end position="43"/>
    </location>
</feature>
<dbReference type="GO" id="GO:0004553">
    <property type="term" value="F:hydrolase activity, hydrolyzing O-glycosyl compounds"/>
    <property type="evidence" value="ECO:0007669"/>
    <property type="project" value="InterPro"/>
</dbReference>
<sequence length="438" mass="47718">MSNSFTIEQHNAREASTGQLSDSEGSNAALESKQPGDIEGEGKKKGFFARPWSRGKIGIFSALLFVGLGLVAIVIALPIIFTRKKHPDQGDTYHLYHSNHDDPSYKIKENRPVFAIHNFPDPGLLEHNGTWYAYGTNPKKHDPNAIHIPVATSTNFVNWTLHHDYDAMPTLGGWERSVNHWAPDVIQRDDGKFVIYYAGQTKDFKTHHCIGAAVSKGTDPLGPYIPLNESLACPHKYGGAIDPSPFKDSDGTLYVVYKADGNSVGSGGYCGNSRLPRSPVPIMLQELKSDGITKVGEPTTILDINDSDGPLVEAPDIIRTADGTYFLFFSSHCFTSLGYNVKYAHAKSVKGPYTRADRPLLQTTDFGLQAPGGATISKDGTKMVFHANCEGWRCMYASAIDIRAVNSTVVMSSLEFEVFGNSTTNSSSNTNTTSSVSS</sequence>
<dbReference type="CDD" id="cd08999">
    <property type="entry name" value="GH43_ABN-like"/>
    <property type="match status" value="1"/>
</dbReference>
<evidence type="ECO:0000256" key="8">
    <source>
        <dbReference type="SAM" id="MobiDB-lite"/>
    </source>
</evidence>
<evidence type="ECO:0000256" key="4">
    <source>
        <dbReference type="ARBA" id="ARBA00023295"/>
    </source>
</evidence>
<dbReference type="RefSeq" id="XP_056489643.1">
    <property type="nucleotide sequence ID" value="XM_056630341.1"/>
</dbReference>
<feature type="compositionally biased region" description="Polar residues" evidence="8">
    <location>
        <begin position="1"/>
        <end position="26"/>
    </location>
</feature>
<dbReference type="Gene3D" id="2.115.10.20">
    <property type="entry name" value="Glycosyl hydrolase domain, family 43"/>
    <property type="match status" value="1"/>
</dbReference>
<organism evidence="10 11">
    <name type="scientific">Penicillium cosmopolitanum</name>
    <dbReference type="NCBI Taxonomy" id="1131564"/>
    <lineage>
        <taxon>Eukaryota</taxon>
        <taxon>Fungi</taxon>
        <taxon>Dikarya</taxon>
        <taxon>Ascomycota</taxon>
        <taxon>Pezizomycotina</taxon>
        <taxon>Eurotiomycetes</taxon>
        <taxon>Eurotiomycetidae</taxon>
        <taxon>Eurotiales</taxon>
        <taxon>Aspergillaceae</taxon>
        <taxon>Penicillium</taxon>
    </lineage>
</organism>
<dbReference type="AlphaFoldDB" id="A0A9X0BA92"/>
<dbReference type="InterPro" id="IPR006710">
    <property type="entry name" value="Glyco_hydro_43"/>
</dbReference>
<accession>A0A9X0BA92</accession>
<name>A0A9X0BA92_9EURO</name>
<keyword evidence="9" id="KW-1133">Transmembrane helix</keyword>
<reference evidence="10" key="2">
    <citation type="journal article" date="2023" name="IMA Fungus">
        <title>Comparative genomic study of the Penicillium genus elucidates a diverse pangenome and 15 lateral gene transfer events.</title>
        <authorList>
            <person name="Petersen C."/>
            <person name="Sorensen T."/>
            <person name="Nielsen M.R."/>
            <person name="Sondergaard T.E."/>
            <person name="Sorensen J.L."/>
            <person name="Fitzpatrick D.A."/>
            <person name="Frisvad J.C."/>
            <person name="Nielsen K.L."/>
        </authorList>
    </citation>
    <scope>NUCLEOTIDE SEQUENCE</scope>
    <source>
        <strain evidence="10">IBT 29677</strain>
    </source>
</reference>
<dbReference type="EMBL" id="JAPZBU010000006">
    <property type="protein sequence ID" value="KAJ5397591.1"/>
    <property type="molecule type" value="Genomic_DNA"/>
</dbReference>
<keyword evidence="4 7" id="KW-0326">Glycosidase</keyword>
<dbReference type="SUPFAM" id="SSF75005">
    <property type="entry name" value="Arabinanase/levansucrase/invertase"/>
    <property type="match status" value="1"/>
</dbReference>
<evidence type="ECO:0000313" key="11">
    <source>
        <dbReference type="Proteomes" id="UP001147747"/>
    </source>
</evidence>
<dbReference type="InterPro" id="IPR023296">
    <property type="entry name" value="Glyco_hydro_beta-prop_sf"/>
</dbReference>
<dbReference type="Pfam" id="PF04616">
    <property type="entry name" value="Glyco_hydro_43"/>
    <property type="match status" value="1"/>
</dbReference>
<dbReference type="PANTHER" id="PTHR42812:SF5">
    <property type="entry name" value="ENDO-ARABINASE"/>
    <property type="match status" value="1"/>
</dbReference>
<evidence type="ECO:0000256" key="2">
    <source>
        <dbReference type="ARBA" id="ARBA00022729"/>
    </source>
</evidence>
<dbReference type="GeneID" id="81369321"/>
<reference evidence="10" key="1">
    <citation type="submission" date="2022-12" db="EMBL/GenBank/DDBJ databases">
        <authorList>
            <person name="Petersen C."/>
        </authorList>
    </citation>
    <scope>NUCLEOTIDE SEQUENCE</scope>
    <source>
        <strain evidence="10">IBT 29677</strain>
    </source>
</reference>
<keyword evidence="11" id="KW-1185">Reference proteome</keyword>
<evidence type="ECO:0000256" key="3">
    <source>
        <dbReference type="ARBA" id="ARBA00022801"/>
    </source>
</evidence>
<feature type="active site" description="Proton acceptor" evidence="5">
    <location>
        <position position="121"/>
    </location>
</feature>
<evidence type="ECO:0000313" key="10">
    <source>
        <dbReference type="EMBL" id="KAJ5397591.1"/>
    </source>
</evidence>
<proteinExistence type="inferred from homology"/>
<dbReference type="Proteomes" id="UP001147747">
    <property type="component" value="Unassembled WGS sequence"/>
</dbReference>
<protein>
    <submittedName>
        <fullName evidence="10">Glycoside hydrolase family 43</fullName>
    </submittedName>
</protein>
<feature type="transmembrane region" description="Helical" evidence="9">
    <location>
        <begin position="57"/>
        <end position="81"/>
    </location>
</feature>
<dbReference type="OrthoDB" id="3879658at2759"/>
<keyword evidence="9" id="KW-0472">Membrane</keyword>
<gene>
    <name evidence="10" type="ORF">N7509_005704</name>
</gene>
<evidence type="ECO:0000256" key="7">
    <source>
        <dbReference type="RuleBase" id="RU361187"/>
    </source>
</evidence>
<evidence type="ECO:0000256" key="6">
    <source>
        <dbReference type="PIRSR" id="PIRSR606710-2"/>
    </source>
</evidence>
<dbReference type="InterPro" id="IPR051795">
    <property type="entry name" value="Glycosyl_Hydrlase_43"/>
</dbReference>
<dbReference type="GO" id="GO:0005975">
    <property type="term" value="P:carbohydrate metabolic process"/>
    <property type="evidence" value="ECO:0007669"/>
    <property type="project" value="InterPro"/>
</dbReference>
<feature type="active site" description="Proton donor" evidence="5">
    <location>
        <position position="313"/>
    </location>
</feature>
<evidence type="ECO:0000256" key="1">
    <source>
        <dbReference type="ARBA" id="ARBA00009865"/>
    </source>
</evidence>